<sequence>MAIKQDKFISALQQEIAQSLSAVALVLDKILPDQDQTDNLRTLSDACQILTNVHHSLSVHRRYRVLPFLNADCKKIVNTLQIDECLFGKAFNDVFKNEQLTKKTSQEIKKRTFKLPATNIQRQNERRKESSTIINTKEQGTQSGATSGATHTRTHTSIVSEPILDTLDTLVGSNSLYAGLLSKFYSQWNTLTTDSIILNWVKGIKIPFETQPRQLVEPKLPIKGNDLDFHRAINNLLAIGAVSKCKATKGQFLSSYFLVKKPDGNDILLINKTKEEAIENTKFTLDLLQTLGFRKNNKYSSIFVIPQCVKNELLWWQQNIGRGREIKPRDFNLEIYSDASKTGWGAFCLDQKCHGFWDLDDQQRHINFLEIKAAFYAVKCFTKFKDNLRVLLRIDNKTAISCINRGGSVRFKPLNEASTRLWKWCEERNIFLFASYISSRENVEADEQSRSKTINTEYEIDHSAFRLIVNGFGLPTIDSFATRLNAKCSRYISWFPDPDCFSVDAFTMEWHRFYFYAFPPFALVTRAIEKIIEDRATGILTKPSPSSSDFPGGRQIIRTSFLKKAIPADTIPLLISSISDSTLKQYSGCYRKYWRFCKERKVDPYNYNLDTYLSFLTNSFNNGLSYSVINSYRSALNLIFNPLNKADEGTIIRFLRGVYNKRPSVPKYCETWNPDSVLKVLESWYPLENLSLERLSYKLVTLMALTSASRVNLFQTLSEITRANISTDTEGIQIKITERVKTSGPNRLQPLLNFPYFRQKPELCVASTIEFYIKVTKNLIGEDGSLIITHKKPYHTASSQTISRWIKNTLRLGGIDTGVFSSHSVRHASTSPYELE</sequence>
<dbReference type="PANTHER" id="PTHR35617:SF3">
    <property type="entry name" value="CORE-BINDING (CB) DOMAIN-CONTAINING PROTEIN"/>
    <property type="match status" value="1"/>
</dbReference>
<evidence type="ECO:0000256" key="1">
    <source>
        <dbReference type="ARBA" id="ARBA00023125"/>
    </source>
</evidence>
<evidence type="ECO:0000313" key="4">
    <source>
        <dbReference type="Proteomes" id="UP001159042"/>
    </source>
</evidence>
<evidence type="ECO:0000313" key="3">
    <source>
        <dbReference type="EMBL" id="KAJ8911110.1"/>
    </source>
</evidence>
<dbReference type="SUPFAM" id="SSF53098">
    <property type="entry name" value="Ribonuclease H-like"/>
    <property type="match status" value="1"/>
</dbReference>
<keyword evidence="1" id="KW-0238">DNA-binding</keyword>
<organism evidence="3 4">
    <name type="scientific">Exocentrus adspersus</name>
    <dbReference type="NCBI Taxonomy" id="1586481"/>
    <lineage>
        <taxon>Eukaryota</taxon>
        <taxon>Metazoa</taxon>
        <taxon>Ecdysozoa</taxon>
        <taxon>Arthropoda</taxon>
        <taxon>Hexapoda</taxon>
        <taxon>Insecta</taxon>
        <taxon>Pterygota</taxon>
        <taxon>Neoptera</taxon>
        <taxon>Endopterygota</taxon>
        <taxon>Coleoptera</taxon>
        <taxon>Polyphaga</taxon>
        <taxon>Cucujiformia</taxon>
        <taxon>Chrysomeloidea</taxon>
        <taxon>Cerambycidae</taxon>
        <taxon>Lamiinae</taxon>
        <taxon>Acanthocinini</taxon>
        <taxon>Exocentrus</taxon>
    </lineage>
</organism>
<dbReference type="GO" id="GO:0003677">
    <property type="term" value="F:DNA binding"/>
    <property type="evidence" value="ECO:0007669"/>
    <property type="project" value="UniProtKB-KW"/>
</dbReference>
<name>A0AAV8VA11_9CUCU</name>
<dbReference type="Proteomes" id="UP001159042">
    <property type="component" value="Unassembled WGS sequence"/>
</dbReference>
<gene>
    <name evidence="3" type="ORF">NQ315_003372</name>
</gene>
<dbReference type="EMBL" id="JANEYG010000216">
    <property type="protein sequence ID" value="KAJ8911110.1"/>
    <property type="molecule type" value="Genomic_DNA"/>
</dbReference>
<evidence type="ECO:0000256" key="2">
    <source>
        <dbReference type="SAM" id="MobiDB-lite"/>
    </source>
</evidence>
<dbReference type="InterPro" id="IPR011010">
    <property type="entry name" value="DNA_brk_join_enz"/>
</dbReference>
<dbReference type="SUPFAM" id="SSF56349">
    <property type="entry name" value="DNA breaking-rejoining enzymes"/>
    <property type="match status" value="1"/>
</dbReference>
<dbReference type="PANTHER" id="PTHR35617">
    <property type="entry name" value="PHAGE_INTEGRASE DOMAIN-CONTAINING PROTEIN"/>
    <property type="match status" value="1"/>
</dbReference>
<feature type="compositionally biased region" description="Polar residues" evidence="2">
    <location>
        <begin position="131"/>
        <end position="153"/>
    </location>
</feature>
<reference evidence="3 4" key="1">
    <citation type="journal article" date="2023" name="Insect Mol. Biol.">
        <title>Genome sequencing provides insights into the evolution of gene families encoding plant cell wall-degrading enzymes in longhorned beetles.</title>
        <authorList>
            <person name="Shin N.R."/>
            <person name="Okamura Y."/>
            <person name="Kirsch R."/>
            <person name="Pauchet Y."/>
        </authorList>
    </citation>
    <scope>NUCLEOTIDE SEQUENCE [LARGE SCALE GENOMIC DNA]</scope>
    <source>
        <strain evidence="3">EAD_L_NR</strain>
    </source>
</reference>
<evidence type="ECO:0008006" key="5">
    <source>
        <dbReference type="Google" id="ProtNLM"/>
    </source>
</evidence>
<dbReference type="Gene3D" id="1.10.150.130">
    <property type="match status" value="1"/>
</dbReference>
<feature type="region of interest" description="Disordered" evidence="2">
    <location>
        <begin position="121"/>
        <end position="153"/>
    </location>
</feature>
<keyword evidence="4" id="KW-1185">Reference proteome</keyword>
<dbReference type="AlphaFoldDB" id="A0AAV8VA11"/>
<dbReference type="InterPro" id="IPR012337">
    <property type="entry name" value="RNaseH-like_sf"/>
</dbReference>
<accession>A0AAV8VA11</accession>
<comment type="caution">
    <text evidence="3">The sequence shown here is derived from an EMBL/GenBank/DDBJ whole genome shotgun (WGS) entry which is preliminary data.</text>
</comment>
<dbReference type="InterPro" id="IPR010998">
    <property type="entry name" value="Integrase_recombinase_N"/>
</dbReference>
<protein>
    <recommendedName>
        <fullName evidence="5">Tyr recombinase domain-containing protein</fullName>
    </recommendedName>
</protein>
<proteinExistence type="predicted"/>
<dbReference type="CDD" id="cd09275">
    <property type="entry name" value="RNase_HI_RT_DIRS1"/>
    <property type="match status" value="1"/>
</dbReference>